<reference evidence="1" key="1">
    <citation type="submission" date="2014-11" db="EMBL/GenBank/DDBJ databases">
        <authorList>
            <person name="Otto D Thomas"/>
            <person name="Naeem Raeece"/>
        </authorList>
    </citation>
    <scope>NUCLEOTIDE SEQUENCE</scope>
</reference>
<protein>
    <submittedName>
        <fullName evidence="1">Uncharacterized protein</fullName>
    </submittedName>
</protein>
<proteinExistence type="predicted"/>
<dbReference type="AlphaFoldDB" id="A0A0G4G3R2"/>
<accession>A0A0G4G3R2</accession>
<organism evidence="1">
    <name type="scientific">Chromera velia CCMP2878</name>
    <dbReference type="NCBI Taxonomy" id="1169474"/>
    <lineage>
        <taxon>Eukaryota</taxon>
        <taxon>Sar</taxon>
        <taxon>Alveolata</taxon>
        <taxon>Colpodellida</taxon>
        <taxon>Chromeraceae</taxon>
        <taxon>Chromera</taxon>
    </lineage>
</organism>
<gene>
    <name evidence="1" type="ORF">Cvel_20094</name>
</gene>
<name>A0A0G4G3R2_9ALVE</name>
<evidence type="ECO:0000313" key="1">
    <source>
        <dbReference type="EMBL" id="CEM22800.1"/>
    </source>
</evidence>
<dbReference type="VEuPathDB" id="CryptoDB:Cvel_20094"/>
<dbReference type="EMBL" id="CDMZ01000859">
    <property type="protein sequence ID" value="CEM22800.1"/>
    <property type="molecule type" value="Genomic_DNA"/>
</dbReference>
<sequence length="66" mass="7488">MISLWLRVWYAQEYLGATSSVPTTAITFFFFVRANAFVSSGWRSQNLNLLTQTESEGAIDLAFKSF</sequence>